<keyword evidence="2" id="KW-1133">Transmembrane helix</keyword>
<feature type="transmembrane region" description="Helical" evidence="2">
    <location>
        <begin position="357"/>
        <end position="378"/>
    </location>
</feature>
<evidence type="ECO:0000256" key="1">
    <source>
        <dbReference type="SAM" id="MobiDB-lite"/>
    </source>
</evidence>
<feature type="transmembrane region" description="Helical" evidence="2">
    <location>
        <begin position="530"/>
        <end position="552"/>
    </location>
</feature>
<feature type="transmembrane region" description="Helical" evidence="2">
    <location>
        <begin position="297"/>
        <end position="318"/>
    </location>
</feature>
<organism evidence="3 4">
    <name type="scientific">Streptomyces populi</name>
    <dbReference type="NCBI Taxonomy" id="2058924"/>
    <lineage>
        <taxon>Bacteria</taxon>
        <taxon>Bacillati</taxon>
        <taxon>Actinomycetota</taxon>
        <taxon>Actinomycetes</taxon>
        <taxon>Kitasatosporales</taxon>
        <taxon>Streptomycetaceae</taxon>
        <taxon>Streptomyces</taxon>
    </lineage>
</organism>
<evidence type="ECO:0000313" key="3">
    <source>
        <dbReference type="EMBL" id="PKT68130.1"/>
    </source>
</evidence>
<feature type="transmembrane region" description="Helical" evidence="2">
    <location>
        <begin position="50"/>
        <end position="76"/>
    </location>
</feature>
<evidence type="ECO:0000256" key="2">
    <source>
        <dbReference type="SAM" id="Phobius"/>
    </source>
</evidence>
<dbReference type="EMBL" id="PJOS01000126">
    <property type="protein sequence ID" value="PKT68130.1"/>
    <property type="molecule type" value="Genomic_DNA"/>
</dbReference>
<sequence>MPSAPPAPPSAPPAPTAAPQPAPGQPGPTAPGRLSVWFDRVRPDTQSAKAAAVGALSALGTQLGLLFVVLAVAAQFLPEKNTGTVGDWLTATVWVAGLALRGTLGLAIEGGGESGSGSGFGDSMPGRFSGQLEIGLTLQLMLFTCTALFAVWWFARRDERRTAADTWARVAGRSATGALVYALAMTVLALATHSSAVFGMNTEELEPASVDLGLAVWPLLPYTVVLVFLADLAARAAVRNGAPGALPGGLADRLRDWRSPWIAASTVSAVLLGLGALTTLGYAVFADTDDLNTGAALGLSLLTLVNSAVCLAGVAMGVTVGSSLSGSASIQSLFGGDDTSQLKDVKAGLFTGGMPGAAYLLLLLVALVVIVAAVRHALAHDPRERTLSTLWRFAVAMAVLWTPLGIMSGPSVTVDGGVDLGVGPIGASGSAHGSVSLGLSVFGTLLLALVWGGLLLVAAQFLTRPLLSAFPSAGARVLRLPGLPVHPQWAALLADAAHRRGRPVPPRLASASTEPLACPPLATDAKWARFTGVGLIVAVVLGGGGTAAWAVVDSQVYGPEAAAEDYVQAVADGRAEDALELLDGSPSGRLLTQAALAAQRKAAPMTDVSVDEVDASDTTATVTVSYSVGGNEHETSLLLVADEEDKHLGLWRRWKVSDGLARVDVTASSLLREAKVNGVTVPLEDGSAELTVFPGTVTVEGVDSGYVAASGGGSVVVDPGDSGSADGLDAALTAEGEHAAQQAVVTELAQCAERSTTLEPEDCPISPDNYYSSVDEAEDVHWTQQSEPVLETELAEDGAVTVTGDLDFKVSWVSVDNWDDEKEKQKDTCTDSFSATVDLSGSSPAVTFESGYGW</sequence>
<feature type="region of interest" description="Disordered" evidence="1">
    <location>
        <begin position="1"/>
        <end position="32"/>
    </location>
</feature>
<feature type="transmembrane region" description="Helical" evidence="2">
    <location>
        <begin position="175"/>
        <end position="198"/>
    </location>
</feature>
<proteinExistence type="predicted"/>
<gene>
    <name evidence="3" type="ORF">CW362_36595</name>
</gene>
<reference evidence="3 4" key="1">
    <citation type="submission" date="2017-12" db="EMBL/GenBank/DDBJ databases">
        <title>Streptomyces populusis sp. nov., a novel endophytic actinobacterium isolated from stems of Populus adenopoda Maxim.</title>
        <authorList>
            <person name="Wang Z."/>
        </authorList>
    </citation>
    <scope>NUCLEOTIDE SEQUENCE [LARGE SCALE GENOMIC DNA]</scope>
    <source>
        <strain evidence="3 4">A249</strain>
    </source>
</reference>
<keyword evidence="4" id="KW-1185">Reference proteome</keyword>
<keyword evidence="2" id="KW-0472">Membrane</keyword>
<dbReference type="Proteomes" id="UP000236178">
    <property type="component" value="Unassembled WGS sequence"/>
</dbReference>
<dbReference type="OrthoDB" id="4029716at2"/>
<feature type="transmembrane region" description="Helical" evidence="2">
    <location>
        <begin position="390"/>
        <end position="414"/>
    </location>
</feature>
<feature type="transmembrane region" description="Helical" evidence="2">
    <location>
        <begin position="88"/>
        <end position="108"/>
    </location>
</feature>
<feature type="transmembrane region" description="Helical" evidence="2">
    <location>
        <begin position="134"/>
        <end position="155"/>
    </location>
</feature>
<feature type="transmembrane region" description="Helical" evidence="2">
    <location>
        <begin position="261"/>
        <end position="285"/>
    </location>
</feature>
<name>A0A2I0SDZ4_9ACTN</name>
<dbReference type="AlphaFoldDB" id="A0A2I0SDZ4"/>
<accession>A0A2I0SDZ4</accession>
<protein>
    <submittedName>
        <fullName evidence="3">Uncharacterized protein</fullName>
    </submittedName>
</protein>
<keyword evidence="2" id="KW-0812">Transmembrane</keyword>
<comment type="caution">
    <text evidence="3">The sequence shown here is derived from an EMBL/GenBank/DDBJ whole genome shotgun (WGS) entry which is preliminary data.</text>
</comment>
<evidence type="ECO:0000313" key="4">
    <source>
        <dbReference type="Proteomes" id="UP000236178"/>
    </source>
</evidence>
<feature type="compositionally biased region" description="Pro residues" evidence="1">
    <location>
        <begin position="1"/>
        <end position="29"/>
    </location>
</feature>
<feature type="transmembrane region" description="Helical" evidence="2">
    <location>
        <begin position="434"/>
        <end position="458"/>
    </location>
</feature>
<dbReference type="RefSeq" id="WP_103553926.1">
    <property type="nucleotide sequence ID" value="NZ_KZ626964.1"/>
</dbReference>